<keyword evidence="3 12" id="KW-0812">Transmembrane</keyword>
<keyword evidence="4" id="KW-0479">Metal-binding</keyword>
<comment type="pathway">
    <text evidence="10">Porphyrin-containing compound metabolism; heme A biosynthesis; heme A from heme O: step 1/1.</text>
</comment>
<dbReference type="InterPro" id="IPR003780">
    <property type="entry name" value="COX15/CtaA_fam"/>
</dbReference>
<proteinExistence type="inferred from homology"/>
<comment type="subcellular location">
    <subcellularLocation>
        <location evidence="2">Membrane</location>
        <topology evidence="2">Multi-pass membrane protein</topology>
    </subcellularLocation>
</comment>
<evidence type="ECO:0000256" key="8">
    <source>
        <dbReference type="ARBA" id="ARBA00023133"/>
    </source>
</evidence>
<evidence type="ECO:0000256" key="2">
    <source>
        <dbReference type="ARBA" id="ARBA00004141"/>
    </source>
</evidence>
<dbReference type="STRING" id="1109443.G4TKG2"/>
<keyword evidence="6" id="KW-0560">Oxidoreductase</keyword>
<dbReference type="FunCoup" id="G4TKG2">
    <property type="interactions" value="510"/>
</dbReference>
<organism evidence="13 14">
    <name type="scientific">Serendipita indica (strain DSM 11827)</name>
    <name type="common">Root endophyte fungus</name>
    <name type="synonym">Piriformospora indica</name>
    <dbReference type="NCBI Taxonomy" id="1109443"/>
    <lineage>
        <taxon>Eukaryota</taxon>
        <taxon>Fungi</taxon>
        <taxon>Dikarya</taxon>
        <taxon>Basidiomycota</taxon>
        <taxon>Agaricomycotina</taxon>
        <taxon>Agaricomycetes</taxon>
        <taxon>Sebacinales</taxon>
        <taxon>Serendipitaceae</taxon>
        <taxon>Serendipita</taxon>
    </lineage>
</organism>
<evidence type="ECO:0000313" key="13">
    <source>
        <dbReference type="EMBL" id="CCA71801.1"/>
    </source>
</evidence>
<keyword evidence="5 12" id="KW-1133">Transmembrane helix</keyword>
<feature type="transmembrane region" description="Helical" evidence="12">
    <location>
        <begin position="420"/>
        <end position="443"/>
    </location>
</feature>
<evidence type="ECO:0000256" key="9">
    <source>
        <dbReference type="ARBA" id="ARBA00023136"/>
    </source>
</evidence>
<keyword evidence="7" id="KW-0408">Iron</keyword>
<feature type="transmembrane region" description="Helical" evidence="12">
    <location>
        <begin position="180"/>
        <end position="198"/>
    </location>
</feature>
<dbReference type="Pfam" id="PF02628">
    <property type="entry name" value="COX15-CtaA"/>
    <property type="match status" value="1"/>
</dbReference>
<dbReference type="HOGENOM" id="CLU_017627_4_1_1"/>
<comment type="catalytic activity">
    <reaction evidence="11">
        <text>Fe(II)-heme o + 2 A + H2O = Fe(II)-heme a + 2 AH2</text>
        <dbReference type="Rhea" id="RHEA:63388"/>
        <dbReference type="ChEBI" id="CHEBI:13193"/>
        <dbReference type="ChEBI" id="CHEBI:15377"/>
        <dbReference type="ChEBI" id="CHEBI:17499"/>
        <dbReference type="ChEBI" id="CHEBI:60530"/>
        <dbReference type="ChEBI" id="CHEBI:61715"/>
        <dbReference type="EC" id="1.17.99.9"/>
    </reaction>
    <physiologicalReaction direction="left-to-right" evidence="11">
        <dbReference type="Rhea" id="RHEA:63389"/>
    </physiologicalReaction>
</comment>
<dbReference type="GO" id="GO:0046872">
    <property type="term" value="F:metal ion binding"/>
    <property type="evidence" value="ECO:0007669"/>
    <property type="project" value="UniProtKB-KW"/>
</dbReference>
<dbReference type="PANTHER" id="PTHR23289:SF2">
    <property type="entry name" value="CYTOCHROME C OXIDASE ASSEMBLY PROTEIN COX15 HOMOLOG"/>
    <property type="match status" value="1"/>
</dbReference>
<evidence type="ECO:0000256" key="10">
    <source>
        <dbReference type="ARBA" id="ARBA00044501"/>
    </source>
</evidence>
<evidence type="ECO:0000256" key="7">
    <source>
        <dbReference type="ARBA" id="ARBA00023004"/>
    </source>
</evidence>
<dbReference type="Proteomes" id="UP000007148">
    <property type="component" value="Unassembled WGS sequence"/>
</dbReference>
<evidence type="ECO:0000313" key="14">
    <source>
        <dbReference type="Proteomes" id="UP000007148"/>
    </source>
</evidence>
<reference evidence="13 14" key="1">
    <citation type="journal article" date="2011" name="PLoS Pathog.">
        <title>Endophytic Life Strategies Decoded by Genome and Transcriptome Analyses of the Mutualistic Root Symbiont Piriformospora indica.</title>
        <authorList>
            <person name="Zuccaro A."/>
            <person name="Lahrmann U."/>
            <person name="Guldener U."/>
            <person name="Langen G."/>
            <person name="Pfiffi S."/>
            <person name="Biedenkopf D."/>
            <person name="Wong P."/>
            <person name="Samans B."/>
            <person name="Grimm C."/>
            <person name="Basiewicz M."/>
            <person name="Murat C."/>
            <person name="Martin F."/>
            <person name="Kogel K.H."/>
        </authorList>
    </citation>
    <scope>NUCLEOTIDE SEQUENCE [LARGE SCALE GENOMIC DNA]</scope>
    <source>
        <strain evidence="13 14">DSM 11827</strain>
    </source>
</reference>
<keyword evidence="9 12" id="KW-0472">Membrane</keyword>
<dbReference type="PANTHER" id="PTHR23289">
    <property type="entry name" value="CYTOCHROME C OXIDASE ASSEMBLY PROTEIN COX15"/>
    <property type="match status" value="1"/>
</dbReference>
<dbReference type="GO" id="GO:0120547">
    <property type="term" value="F:heme A synthase activity"/>
    <property type="evidence" value="ECO:0007669"/>
    <property type="project" value="UniProtKB-EC"/>
</dbReference>
<gene>
    <name evidence="13" type="ORF">PIIN_05736</name>
</gene>
<dbReference type="EMBL" id="CAFZ01000135">
    <property type="protein sequence ID" value="CCA71801.1"/>
    <property type="molecule type" value="Genomic_DNA"/>
</dbReference>
<evidence type="ECO:0000256" key="1">
    <source>
        <dbReference type="ARBA" id="ARBA00001970"/>
    </source>
</evidence>
<dbReference type="HAMAP" id="MF_01665">
    <property type="entry name" value="HemeA_synth_type2"/>
    <property type="match status" value="1"/>
</dbReference>
<accession>G4TKG2</accession>
<feature type="transmembrane region" description="Helical" evidence="12">
    <location>
        <begin position="95"/>
        <end position="115"/>
    </location>
</feature>
<comment type="caution">
    <text evidence="13">The sequence shown here is derived from an EMBL/GenBank/DDBJ whole genome shotgun (WGS) entry which is preliminary data.</text>
</comment>
<feature type="transmembrane region" description="Helical" evidence="12">
    <location>
        <begin position="388"/>
        <end position="408"/>
    </location>
</feature>
<comment type="cofactor">
    <cofactor evidence="1">
        <name>heme b</name>
        <dbReference type="ChEBI" id="CHEBI:60344"/>
    </cofactor>
</comment>
<evidence type="ECO:0000256" key="4">
    <source>
        <dbReference type="ARBA" id="ARBA00022723"/>
    </source>
</evidence>
<feature type="transmembrane region" description="Helical" evidence="12">
    <location>
        <begin position="210"/>
        <end position="228"/>
    </location>
</feature>
<feature type="transmembrane region" description="Helical" evidence="12">
    <location>
        <begin position="314"/>
        <end position="339"/>
    </location>
</feature>
<dbReference type="eggNOG" id="KOG2725">
    <property type="taxonomic scope" value="Eukaryota"/>
</dbReference>
<dbReference type="GO" id="GO:0006784">
    <property type="term" value="P:heme A biosynthetic process"/>
    <property type="evidence" value="ECO:0007669"/>
    <property type="project" value="InterPro"/>
</dbReference>
<sequence>MFARYGPLARLRTFGSISCKNGRVQSSSRAFSTLFKRPTSAAMIKPREFPHFTPSYPHFFYPSTFRIRPVTFTTSSTTQGSVADASLDSLPPNGVVRWLMLCCGLTFGVIVVGAVTRLTESGLSITEWKPVTGVIPPIGNEAWQAEFDKYRQTPEFKILNSKMNVDEFKSIYYMEWGHRILGRVIGLAFAVPYGYYLFKRRLPAPLAGNLGALGLLLGAQGALGWYMVKSGLDHQTLVENTPNPAQGIVPRVSQYRLAAHLGTALLFFSGALRTALTVRKDLQWASGGAVNGVGDQFVSLLQDPRVRRFKGASIALLLLAFGTAVSGAFVAGLDAGLIYNEFPYMGEGLVPPHNELLSPAYSRRSDQGDLWWRNMLENPVTAQFDHRVLAMSTYFGTTGLYAVTRLTSLSSILPPLTRHLIGASFAMVNIQAALGITTLLYLVPVHLAATHQAGSVFLLTTLIALVTSLRRPSKLASLVRAARQRAAPKVKPS</sequence>
<feature type="transmembrane region" description="Helical" evidence="12">
    <location>
        <begin position="449"/>
        <end position="469"/>
    </location>
</feature>
<name>G4TKG2_SERID</name>
<dbReference type="AlphaFoldDB" id="G4TKG2"/>
<dbReference type="OMA" id="AFVCYSW"/>
<feature type="transmembrane region" description="Helical" evidence="12">
    <location>
        <begin position="257"/>
        <end position="276"/>
    </location>
</feature>
<dbReference type="GO" id="GO:0016653">
    <property type="term" value="F:oxidoreductase activity, acting on NAD(P)H, heme protein as acceptor"/>
    <property type="evidence" value="ECO:0007669"/>
    <property type="project" value="TreeGrafter"/>
</dbReference>
<evidence type="ECO:0000256" key="12">
    <source>
        <dbReference type="SAM" id="Phobius"/>
    </source>
</evidence>
<dbReference type="GO" id="GO:0005743">
    <property type="term" value="C:mitochondrial inner membrane"/>
    <property type="evidence" value="ECO:0007669"/>
    <property type="project" value="TreeGrafter"/>
</dbReference>
<evidence type="ECO:0000256" key="3">
    <source>
        <dbReference type="ARBA" id="ARBA00022692"/>
    </source>
</evidence>
<dbReference type="InterPro" id="IPR023754">
    <property type="entry name" value="HemeA_Synthase_type2"/>
</dbReference>
<evidence type="ECO:0000256" key="11">
    <source>
        <dbReference type="ARBA" id="ARBA00048044"/>
    </source>
</evidence>
<keyword evidence="14" id="KW-1185">Reference proteome</keyword>
<keyword evidence="8" id="KW-0350">Heme biosynthesis</keyword>
<dbReference type="InParanoid" id="G4TKG2"/>
<protein>
    <submittedName>
        <fullName evidence="13">Probable COX15-cytochrome oxidase assembly factor</fullName>
    </submittedName>
</protein>
<dbReference type="OrthoDB" id="1726137at2759"/>
<evidence type="ECO:0000256" key="5">
    <source>
        <dbReference type="ARBA" id="ARBA00022989"/>
    </source>
</evidence>
<evidence type="ECO:0000256" key="6">
    <source>
        <dbReference type="ARBA" id="ARBA00023002"/>
    </source>
</evidence>